<keyword evidence="2" id="KW-1003">Cell membrane</keyword>
<sequence>MPFFPIQCAPMHDCRLLRGVIRSSRPANIPTLFTNAAVAWAAVRGAELPPAGLYAGVVLMGLCFYLYGMWENDRVDARWDASRYPDRPVPCGAVSVSVLRLLSLVAGLSGLVLNMALGGEFAAGAVLLIVISLYNMFHKLWSGSVFLMGLCRGLWVLAAGLVFAHAAGEPVLPASLLWYAFGLFAFTCLISMVARREAGRPRVQAAVVLLLSGMCLFDAVWLLCLGSLLWIGAVLLWAGTRLLQKLGCRAT</sequence>
<keyword evidence="3 6" id="KW-0812">Transmembrane</keyword>
<evidence type="ECO:0000313" key="7">
    <source>
        <dbReference type="EMBL" id="QHV64271.1"/>
    </source>
</evidence>
<dbReference type="Pfam" id="PF01040">
    <property type="entry name" value="UbiA"/>
    <property type="match status" value="1"/>
</dbReference>
<feature type="transmembrane region" description="Helical" evidence="6">
    <location>
        <begin position="176"/>
        <end position="194"/>
    </location>
</feature>
<evidence type="ECO:0008006" key="9">
    <source>
        <dbReference type="Google" id="ProtNLM"/>
    </source>
</evidence>
<evidence type="ECO:0000256" key="2">
    <source>
        <dbReference type="ARBA" id="ARBA00022475"/>
    </source>
</evidence>
<evidence type="ECO:0000256" key="6">
    <source>
        <dbReference type="SAM" id="Phobius"/>
    </source>
</evidence>
<dbReference type="AlphaFoldDB" id="A0AAE6W3A9"/>
<protein>
    <recommendedName>
        <fullName evidence="9">Prenyltransferase</fullName>
    </recommendedName>
</protein>
<keyword evidence="4 6" id="KW-1133">Transmembrane helix</keyword>
<evidence type="ECO:0000256" key="4">
    <source>
        <dbReference type="ARBA" id="ARBA00022989"/>
    </source>
</evidence>
<evidence type="ECO:0000313" key="8">
    <source>
        <dbReference type="Proteomes" id="UP000642553"/>
    </source>
</evidence>
<gene>
    <name evidence="7" type="ORF">DMI76_01940</name>
</gene>
<name>A0AAE6W3A9_9BACT</name>
<feature type="transmembrane region" description="Helical" evidence="6">
    <location>
        <begin position="119"/>
        <end position="137"/>
    </location>
</feature>
<feature type="transmembrane region" description="Helical" evidence="6">
    <location>
        <begin position="206"/>
        <end position="237"/>
    </location>
</feature>
<feature type="transmembrane region" description="Helical" evidence="6">
    <location>
        <begin position="91"/>
        <end position="113"/>
    </location>
</feature>
<accession>A0AAE6W3A9</accession>
<dbReference type="Gene3D" id="1.10.357.140">
    <property type="entry name" value="UbiA prenyltransferase"/>
    <property type="match status" value="1"/>
</dbReference>
<dbReference type="EMBL" id="CP029701">
    <property type="protein sequence ID" value="QHV64271.1"/>
    <property type="molecule type" value="Genomic_DNA"/>
</dbReference>
<proteinExistence type="predicted"/>
<dbReference type="GO" id="GO:0016020">
    <property type="term" value="C:membrane"/>
    <property type="evidence" value="ECO:0007669"/>
    <property type="project" value="UniProtKB-SubCell"/>
</dbReference>
<reference evidence="7" key="1">
    <citation type="submission" date="2018-05" db="EMBL/GenBank/DDBJ databases">
        <title>Complete genome sequnece of Akkermansia muciniphila EB-AMDK-40.</title>
        <authorList>
            <person name="Nam Y.-D."/>
            <person name="Chung W.-H."/>
            <person name="Park Y.S."/>
            <person name="Kang J."/>
        </authorList>
    </citation>
    <scope>NUCLEOTIDE SEQUENCE</scope>
    <source>
        <strain evidence="7">EB-AMDK-40</strain>
    </source>
</reference>
<comment type="subcellular location">
    <subcellularLocation>
        <location evidence="1">Membrane</location>
        <topology evidence="1">Multi-pass membrane protein</topology>
    </subcellularLocation>
</comment>
<evidence type="ECO:0000256" key="5">
    <source>
        <dbReference type="ARBA" id="ARBA00023136"/>
    </source>
</evidence>
<dbReference type="InterPro" id="IPR000537">
    <property type="entry name" value="UbiA_prenyltransferase"/>
</dbReference>
<feature type="transmembrane region" description="Helical" evidence="6">
    <location>
        <begin position="51"/>
        <end position="70"/>
    </location>
</feature>
<dbReference type="Proteomes" id="UP000642553">
    <property type="component" value="Chromosome"/>
</dbReference>
<evidence type="ECO:0000256" key="3">
    <source>
        <dbReference type="ARBA" id="ARBA00022692"/>
    </source>
</evidence>
<organism evidence="7 8">
    <name type="scientific">Akkermansia massiliensis</name>
    <dbReference type="NCBI Taxonomy" id="2927224"/>
    <lineage>
        <taxon>Bacteria</taxon>
        <taxon>Pseudomonadati</taxon>
        <taxon>Verrucomicrobiota</taxon>
        <taxon>Verrucomicrobiia</taxon>
        <taxon>Verrucomicrobiales</taxon>
        <taxon>Akkermansiaceae</taxon>
        <taxon>Akkermansia</taxon>
    </lineage>
</organism>
<keyword evidence="5 6" id="KW-0472">Membrane</keyword>
<dbReference type="InterPro" id="IPR044878">
    <property type="entry name" value="UbiA_sf"/>
</dbReference>
<dbReference type="GO" id="GO:0016765">
    <property type="term" value="F:transferase activity, transferring alkyl or aryl (other than methyl) groups"/>
    <property type="evidence" value="ECO:0007669"/>
    <property type="project" value="InterPro"/>
</dbReference>
<evidence type="ECO:0000256" key="1">
    <source>
        <dbReference type="ARBA" id="ARBA00004141"/>
    </source>
</evidence>
<feature type="transmembrane region" description="Helical" evidence="6">
    <location>
        <begin position="144"/>
        <end position="164"/>
    </location>
</feature>